<evidence type="ECO:0000313" key="2">
    <source>
        <dbReference type="EMBL" id="CAH0371186.1"/>
    </source>
</evidence>
<gene>
    <name evidence="2" type="ORF">PECAL_3P11160</name>
</gene>
<evidence type="ECO:0000256" key="1">
    <source>
        <dbReference type="SAM" id="SignalP"/>
    </source>
</evidence>
<dbReference type="OrthoDB" id="42403at2759"/>
<dbReference type="Proteomes" id="UP000789595">
    <property type="component" value="Unassembled WGS sequence"/>
</dbReference>
<evidence type="ECO:0000313" key="3">
    <source>
        <dbReference type="Proteomes" id="UP000789595"/>
    </source>
</evidence>
<dbReference type="EMBL" id="CAKKNE010000003">
    <property type="protein sequence ID" value="CAH0371186.1"/>
    <property type="molecule type" value="Genomic_DNA"/>
</dbReference>
<comment type="caution">
    <text evidence="2">The sequence shown here is derived from an EMBL/GenBank/DDBJ whole genome shotgun (WGS) entry which is preliminary data.</text>
</comment>
<dbReference type="InterPro" id="IPR029063">
    <property type="entry name" value="SAM-dependent_MTases_sf"/>
</dbReference>
<keyword evidence="1" id="KW-0732">Signal</keyword>
<dbReference type="AlphaFoldDB" id="A0A8J2X239"/>
<name>A0A8J2X239_9STRA</name>
<proteinExistence type="predicted"/>
<evidence type="ECO:0008006" key="4">
    <source>
        <dbReference type="Google" id="ProtNLM"/>
    </source>
</evidence>
<dbReference type="CDD" id="cd02440">
    <property type="entry name" value="AdoMet_MTases"/>
    <property type="match status" value="1"/>
</dbReference>
<dbReference type="Pfam" id="PF01135">
    <property type="entry name" value="PCMT"/>
    <property type="match status" value="1"/>
</dbReference>
<feature type="signal peptide" evidence="1">
    <location>
        <begin position="1"/>
        <end position="24"/>
    </location>
</feature>
<sequence length="347" mass="36944">MMHALLLCALGLAAALHAPTGIIAAPSARELERVAPQLISDGDRVLCAGLALGSQIEMLNRLANRVVSVDVPRKESRSRRELFQSDAVTDFRPLTRAGDVTAVLRPDECFDCVVVDAAALLGFDLPLDTLALCEALRRRQETPPTVLVRSSALATLAGRLAAGDDLERIARILQMHDERPSLDETRIYEAQPVIVGARGVREYRNCIETVVRPGDRILELGCHFGTTTAILAEAVGPGGYAMGVDVGPSIIASAKGQHPTIDFRVGDAWGVGGLAAEGPWDAVFVDVGGLSGADGTLDALALARSLGAALEPRAVVLKSKCLRRLAKSLTPSPRLGNAWDHERIEYV</sequence>
<dbReference type="Gene3D" id="3.40.50.150">
    <property type="entry name" value="Vaccinia Virus protein VP39"/>
    <property type="match status" value="2"/>
</dbReference>
<accession>A0A8J2X239</accession>
<reference evidence="2" key="1">
    <citation type="submission" date="2021-11" db="EMBL/GenBank/DDBJ databases">
        <authorList>
            <consortium name="Genoscope - CEA"/>
            <person name="William W."/>
        </authorList>
    </citation>
    <scope>NUCLEOTIDE SEQUENCE</scope>
</reference>
<feature type="chain" id="PRO_5035152004" description="Methyltransferase domain-containing protein" evidence="1">
    <location>
        <begin position="25"/>
        <end position="347"/>
    </location>
</feature>
<organism evidence="2 3">
    <name type="scientific">Pelagomonas calceolata</name>
    <dbReference type="NCBI Taxonomy" id="35677"/>
    <lineage>
        <taxon>Eukaryota</taxon>
        <taxon>Sar</taxon>
        <taxon>Stramenopiles</taxon>
        <taxon>Ochrophyta</taxon>
        <taxon>Pelagophyceae</taxon>
        <taxon>Pelagomonadales</taxon>
        <taxon>Pelagomonadaceae</taxon>
        <taxon>Pelagomonas</taxon>
    </lineage>
</organism>
<keyword evidence="3" id="KW-1185">Reference proteome</keyword>
<dbReference type="SUPFAM" id="SSF53335">
    <property type="entry name" value="S-adenosyl-L-methionine-dependent methyltransferases"/>
    <property type="match status" value="2"/>
</dbReference>
<protein>
    <recommendedName>
        <fullName evidence="4">Methyltransferase domain-containing protein</fullName>
    </recommendedName>
</protein>